<dbReference type="Proteomes" id="UP000003835">
    <property type="component" value="Unassembled WGS sequence"/>
</dbReference>
<dbReference type="EMBL" id="DS989853">
    <property type="protein sequence ID" value="EDX74437.1"/>
    <property type="molecule type" value="Genomic_DNA"/>
</dbReference>
<proteinExistence type="predicted"/>
<reference evidence="1 2" key="1">
    <citation type="submission" date="2008-07" db="EMBL/GenBank/DDBJ databases">
        <authorList>
            <person name="Tandeau de Marsac N."/>
            <person name="Ferriera S."/>
            <person name="Johnson J."/>
            <person name="Kravitz S."/>
            <person name="Beeson K."/>
            <person name="Sutton G."/>
            <person name="Rogers Y.-H."/>
            <person name="Friedman R."/>
            <person name="Frazier M."/>
            <person name="Venter J.C."/>
        </authorList>
    </citation>
    <scope>NUCLEOTIDE SEQUENCE [LARGE SCALE GENOMIC DNA]</scope>
    <source>
        <strain evidence="1 2">PCC 7420</strain>
    </source>
</reference>
<dbReference type="STRING" id="118168.MC7420_3961"/>
<gene>
    <name evidence="1" type="ORF">MC7420_3961</name>
</gene>
<dbReference type="HOGENOM" id="CLU_3326748_0_0_3"/>
<evidence type="ECO:0000313" key="1">
    <source>
        <dbReference type="EMBL" id="EDX74437.1"/>
    </source>
</evidence>
<name>B4VUE6_9CYAN</name>
<protein>
    <submittedName>
        <fullName evidence="1">Uncharacterized protein</fullName>
    </submittedName>
</protein>
<evidence type="ECO:0000313" key="2">
    <source>
        <dbReference type="Proteomes" id="UP000003835"/>
    </source>
</evidence>
<organism evidence="1 2">
    <name type="scientific">Coleofasciculus chthonoplastes PCC 7420</name>
    <dbReference type="NCBI Taxonomy" id="118168"/>
    <lineage>
        <taxon>Bacteria</taxon>
        <taxon>Bacillati</taxon>
        <taxon>Cyanobacteriota</taxon>
        <taxon>Cyanophyceae</taxon>
        <taxon>Coleofasciculales</taxon>
        <taxon>Coleofasciculaceae</taxon>
        <taxon>Coleofasciculus</taxon>
    </lineage>
</organism>
<keyword evidence="2" id="KW-1185">Reference proteome</keyword>
<accession>B4VUE6</accession>
<sequence>MKPGVFSALRQSEVGMNGTHISRRVGIAHQPKFQHHLA</sequence>
<dbReference type="AlphaFoldDB" id="B4VUE6"/>